<feature type="domain" description="Nucleotide-diphospho-sugar transferase" evidence="3">
    <location>
        <begin position="117"/>
        <end position="323"/>
    </location>
</feature>
<organism evidence="4 5">
    <name type="scientific">Stichopus japonicus</name>
    <name type="common">Sea cucumber</name>
    <dbReference type="NCBI Taxonomy" id="307972"/>
    <lineage>
        <taxon>Eukaryota</taxon>
        <taxon>Metazoa</taxon>
        <taxon>Echinodermata</taxon>
        <taxon>Eleutherozoa</taxon>
        <taxon>Echinozoa</taxon>
        <taxon>Holothuroidea</taxon>
        <taxon>Aspidochirotacea</taxon>
        <taxon>Aspidochirotida</taxon>
        <taxon>Stichopodidae</taxon>
        <taxon>Apostichopus</taxon>
    </lineage>
</organism>
<dbReference type="PANTHER" id="PTHR47032">
    <property type="entry name" value="UDP-D-XYLOSE:L-FUCOSE ALPHA-1,3-D-XYLOSYLTRANSFERASE-RELATED"/>
    <property type="match status" value="1"/>
</dbReference>
<dbReference type="GO" id="GO:0016757">
    <property type="term" value="F:glycosyltransferase activity"/>
    <property type="evidence" value="ECO:0007669"/>
    <property type="project" value="TreeGrafter"/>
</dbReference>
<name>A0A2G8KYS9_STIJA</name>
<dbReference type="InterPro" id="IPR005069">
    <property type="entry name" value="Nucl-diP-sugar_transferase"/>
</dbReference>
<evidence type="ECO:0000313" key="5">
    <source>
        <dbReference type="Proteomes" id="UP000230750"/>
    </source>
</evidence>
<dbReference type="Pfam" id="PF03407">
    <property type="entry name" value="Nucleotid_trans"/>
    <property type="match status" value="1"/>
</dbReference>
<dbReference type="Proteomes" id="UP000230750">
    <property type="component" value="Unassembled WGS sequence"/>
</dbReference>
<protein>
    <submittedName>
        <fullName evidence="4">Putative UDP-D-xylose:L-fucose alpha-1,3-D-xylosyltransferase MGP4-like</fullName>
    </submittedName>
</protein>
<comment type="caution">
    <text evidence="4">The sequence shown here is derived from an EMBL/GenBank/DDBJ whole genome shotgun (WGS) entry which is preliminary data.</text>
</comment>
<keyword evidence="4" id="KW-0808">Transferase</keyword>
<feature type="transmembrane region" description="Helical" evidence="2">
    <location>
        <begin position="12"/>
        <end position="32"/>
    </location>
</feature>
<evidence type="ECO:0000256" key="2">
    <source>
        <dbReference type="SAM" id="Phobius"/>
    </source>
</evidence>
<dbReference type="AlphaFoldDB" id="A0A2G8KYS9"/>
<dbReference type="EMBL" id="MRZV01000297">
    <property type="protein sequence ID" value="PIK53176.1"/>
    <property type="molecule type" value="Genomic_DNA"/>
</dbReference>
<evidence type="ECO:0000259" key="3">
    <source>
        <dbReference type="Pfam" id="PF03407"/>
    </source>
</evidence>
<dbReference type="PANTHER" id="PTHR47032:SF1">
    <property type="entry name" value="UDP-D-XYLOSE:L-FUCOSE ALPHA-1,3-D-XYLOSYLTRANSFERASE-RELATED"/>
    <property type="match status" value="1"/>
</dbReference>
<keyword evidence="2" id="KW-0812">Transmembrane</keyword>
<keyword evidence="5" id="KW-1185">Reference proteome</keyword>
<keyword evidence="2" id="KW-1133">Transmembrane helix</keyword>
<accession>A0A2G8KYS9</accession>
<comment type="similarity">
    <text evidence="1">Belongs to the glycosyltransferase 77 family.</text>
</comment>
<proteinExistence type="inferred from homology"/>
<evidence type="ECO:0000256" key="1">
    <source>
        <dbReference type="ARBA" id="ARBA00007033"/>
    </source>
</evidence>
<gene>
    <name evidence="4" type="ORF">BSL78_09929</name>
</gene>
<dbReference type="InterPro" id="IPR029044">
    <property type="entry name" value="Nucleotide-diphossugar_trans"/>
</dbReference>
<dbReference type="GO" id="GO:0005794">
    <property type="term" value="C:Golgi apparatus"/>
    <property type="evidence" value="ECO:0007669"/>
    <property type="project" value="TreeGrafter"/>
</dbReference>
<keyword evidence="2" id="KW-0472">Membrane</keyword>
<evidence type="ECO:0000313" key="4">
    <source>
        <dbReference type="EMBL" id="PIK53176.1"/>
    </source>
</evidence>
<sequence>MQNKERHSLQKQLYILVFLQTIAILTAVTWSVTHIVPHFYHHGSLRSVEEDNSVTQRKSVVNASECDNHSTVHQVIHNGGIRLADISVTILATFNDGFVDFLRNWLESLQRLHFRFNVTLIAEDGSAFRKFFKAQSRYKRFMAIDLYYTNSKFVKNSFPGVNTQQYRSIVCKRPRYILDLLSTGHDVLFVDIDAVWVQNPLEVISSEFHNFDMWVAMGYDGTTPCPCFMYMKANNATITMVTEWLNRVQRNKCYTNLHAENEMIALGKVMQVREDLRLLKVKKLPKTQFPTGESFFLKPEWRRDHRQDVYVVHGNRLGRHDSKKSWFRKVGLWFLRF</sequence>
<reference evidence="4 5" key="1">
    <citation type="journal article" date="2017" name="PLoS Biol.">
        <title>The sea cucumber genome provides insights into morphological evolution and visceral regeneration.</title>
        <authorList>
            <person name="Zhang X."/>
            <person name="Sun L."/>
            <person name="Yuan J."/>
            <person name="Sun Y."/>
            <person name="Gao Y."/>
            <person name="Zhang L."/>
            <person name="Li S."/>
            <person name="Dai H."/>
            <person name="Hamel J.F."/>
            <person name="Liu C."/>
            <person name="Yu Y."/>
            <person name="Liu S."/>
            <person name="Lin W."/>
            <person name="Guo K."/>
            <person name="Jin S."/>
            <person name="Xu P."/>
            <person name="Storey K.B."/>
            <person name="Huan P."/>
            <person name="Zhang T."/>
            <person name="Zhou Y."/>
            <person name="Zhang J."/>
            <person name="Lin C."/>
            <person name="Li X."/>
            <person name="Xing L."/>
            <person name="Huo D."/>
            <person name="Sun M."/>
            <person name="Wang L."/>
            <person name="Mercier A."/>
            <person name="Li F."/>
            <person name="Yang H."/>
            <person name="Xiang J."/>
        </authorList>
    </citation>
    <scope>NUCLEOTIDE SEQUENCE [LARGE SCALE GENOMIC DNA]</scope>
    <source>
        <strain evidence="4">Shaxun</strain>
        <tissue evidence="4">Muscle</tissue>
    </source>
</reference>
<dbReference type="OrthoDB" id="1712432at2759"/>
<dbReference type="InterPro" id="IPR052636">
    <property type="entry name" value="UDP-D-xylose:L-fucose_XylT"/>
</dbReference>
<dbReference type="SUPFAM" id="SSF53448">
    <property type="entry name" value="Nucleotide-diphospho-sugar transferases"/>
    <property type="match status" value="1"/>
</dbReference>